<proteinExistence type="predicted"/>
<evidence type="ECO:0000256" key="1">
    <source>
        <dbReference type="SAM" id="Phobius"/>
    </source>
</evidence>
<protein>
    <submittedName>
        <fullName evidence="4">Vesicle transport protein</fullName>
    </submittedName>
</protein>
<evidence type="ECO:0000313" key="4">
    <source>
        <dbReference type="WBParaSite" id="SBAD_0000479001-mRNA-1"/>
    </source>
</evidence>
<sequence>MAYFVDDDYDRCCFGIATLTRGTVYIGIFEIICAFLFVVIIVTAFGIGSQDFIPSLMNLPLSVITGYLLLVGIRRDRPAFLLPYLVFVITKIIFIIIVIVLCVTTMPFVPTIIPSVYSSLVGHLVARILIYSIWASLLVWFFVIVCRCFRAMKISSL</sequence>
<evidence type="ECO:0000313" key="3">
    <source>
        <dbReference type="Proteomes" id="UP000270296"/>
    </source>
</evidence>
<keyword evidence="1" id="KW-0472">Membrane</keyword>
<keyword evidence="3" id="KW-1185">Reference proteome</keyword>
<dbReference type="Proteomes" id="UP000270296">
    <property type="component" value="Unassembled WGS sequence"/>
</dbReference>
<keyword evidence="1" id="KW-1133">Transmembrane helix</keyword>
<dbReference type="EMBL" id="UZAM01008423">
    <property type="protein sequence ID" value="VDP04898.1"/>
    <property type="molecule type" value="Genomic_DNA"/>
</dbReference>
<reference evidence="4" key="1">
    <citation type="submission" date="2016-06" db="UniProtKB">
        <authorList>
            <consortium name="WormBaseParasite"/>
        </authorList>
    </citation>
    <scope>IDENTIFICATION</scope>
</reference>
<organism evidence="4">
    <name type="scientific">Soboliphyme baturini</name>
    <dbReference type="NCBI Taxonomy" id="241478"/>
    <lineage>
        <taxon>Eukaryota</taxon>
        <taxon>Metazoa</taxon>
        <taxon>Ecdysozoa</taxon>
        <taxon>Nematoda</taxon>
        <taxon>Enoplea</taxon>
        <taxon>Dorylaimia</taxon>
        <taxon>Dioctophymatida</taxon>
        <taxon>Dioctophymatoidea</taxon>
        <taxon>Soboliphymatidae</taxon>
        <taxon>Soboliphyme</taxon>
    </lineage>
</organism>
<dbReference type="WBParaSite" id="SBAD_0000479001-mRNA-1">
    <property type="protein sequence ID" value="SBAD_0000479001-mRNA-1"/>
    <property type="gene ID" value="SBAD_0000479001"/>
</dbReference>
<gene>
    <name evidence="2" type="ORF">SBAD_LOCUS4595</name>
</gene>
<accession>A0A183ILU9</accession>
<keyword evidence="1" id="KW-0812">Transmembrane</keyword>
<evidence type="ECO:0000313" key="2">
    <source>
        <dbReference type="EMBL" id="VDP04898.1"/>
    </source>
</evidence>
<dbReference type="AlphaFoldDB" id="A0A183ILU9"/>
<feature type="transmembrane region" description="Helical" evidence="1">
    <location>
        <begin position="24"/>
        <end position="47"/>
    </location>
</feature>
<feature type="transmembrane region" description="Helical" evidence="1">
    <location>
        <begin position="128"/>
        <end position="149"/>
    </location>
</feature>
<reference evidence="2 3" key="2">
    <citation type="submission" date="2018-11" db="EMBL/GenBank/DDBJ databases">
        <authorList>
            <consortium name="Pathogen Informatics"/>
        </authorList>
    </citation>
    <scope>NUCLEOTIDE SEQUENCE [LARGE SCALE GENOMIC DNA]</scope>
</reference>
<feature type="transmembrane region" description="Helical" evidence="1">
    <location>
        <begin position="53"/>
        <end position="73"/>
    </location>
</feature>
<feature type="transmembrane region" description="Helical" evidence="1">
    <location>
        <begin position="85"/>
        <end position="108"/>
    </location>
</feature>
<name>A0A183ILU9_9BILA</name>